<dbReference type="RefSeq" id="WP_014554992.1">
    <property type="nucleotide sequence ID" value="NC_017459.1"/>
</dbReference>
<dbReference type="EMBL" id="FR746099">
    <property type="protein sequence ID" value="CCC39041.1"/>
    <property type="molecule type" value="Genomic_DNA"/>
</dbReference>
<dbReference type="Proteomes" id="UP000007954">
    <property type="component" value="Chromosome"/>
</dbReference>
<dbReference type="AlphaFoldDB" id="G0LG21"/>
<dbReference type="HOGENOM" id="CLU_165238_0_0_2"/>
<organism evidence="2 3">
    <name type="scientific">Haloquadratum walsbyi (strain DSM 16854 / JCM 12705 / C23)</name>
    <dbReference type="NCBI Taxonomy" id="768065"/>
    <lineage>
        <taxon>Archaea</taxon>
        <taxon>Methanobacteriati</taxon>
        <taxon>Methanobacteriota</taxon>
        <taxon>Stenosarchaea group</taxon>
        <taxon>Halobacteria</taxon>
        <taxon>Halobacteriales</taxon>
        <taxon>Haloferacaceae</taxon>
        <taxon>Haloquadratum</taxon>
    </lineage>
</organism>
<reference evidence="2 3" key="1">
    <citation type="journal article" date="2011" name="PLoS ONE">
        <title>Haloquadratum walsbyi: limited diversity in a global pond.</title>
        <authorList>
            <person name="Dyall-Smith M."/>
            <person name="Pfeiffer F."/>
            <person name="Klee K."/>
            <person name="Palm P."/>
            <person name="Gross K."/>
            <person name="Schuster S.C."/>
            <person name="Rampp M."/>
            <person name="Oesterhelt D."/>
        </authorList>
    </citation>
    <scope>NUCLEOTIDE SEQUENCE [LARGE SCALE GENOMIC DNA]</scope>
    <source>
        <strain evidence="3">DSM 16854 / JCM 12705 / C23</strain>
    </source>
</reference>
<name>G0LG21_HALWC</name>
<gene>
    <name evidence="2" type="ordered locus">Hqrw_1062</name>
</gene>
<protein>
    <submittedName>
        <fullName evidence="2">Uncharacterized protein</fullName>
    </submittedName>
</protein>
<feature type="region of interest" description="Disordered" evidence="1">
    <location>
        <begin position="1"/>
        <end position="22"/>
    </location>
</feature>
<evidence type="ECO:0000313" key="3">
    <source>
        <dbReference type="Proteomes" id="UP000007954"/>
    </source>
</evidence>
<dbReference type="KEGG" id="hwc:Hqrw_1062"/>
<proteinExistence type="predicted"/>
<sequence>MTETPYDEQPTTHDHDDNATPSVTMDAVEQALRSAFGGSPGERRVVARQVRDLADAGIVEMDRNETLTVATVIDNLSDAPDDLSIAERWNWWLGALETAYGGYHEFQVTAIPDAE</sequence>
<evidence type="ECO:0000256" key="1">
    <source>
        <dbReference type="SAM" id="MobiDB-lite"/>
    </source>
</evidence>
<evidence type="ECO:0000313" key="2">
    <source>
        <dbReference type="EMBL" id="CCC39041.1"/>
    </source>
</evidence>
<accession>G0LG21</accession>
<dbReference type="OrthoDB" id="197908at2157"/>
<dbReference type="GeneID" id="12445672"/>
<dbReference type="Pfam" id="PF26484">
    <property type="entry name" value="WNWW"/>
    <property type="match status" value="1"/>
</dbReference>
<dbReference type="InterPro" id="IPR058716">
    <property type="entry name" value="WNWW_dom-containing"/>
</dbReference>